<dbReference type="AlphaFoldDB" id="A0A2X2IQG2"/>
<organism evidence="1 2">
    <name type="scientific">Sphingobacterium multivorum</name>
    <dbReference type="NCBI Taxonomy" id="28454"/>
    <lineage>
        <taxon>Bacteria</taxon>
        <taxon>Pseudomonadati</taxon>
        <taxon>Bacteroidota</taxon>
        <taxon>Sphingobacteriia</taxon>
        <taxon>Sphingobacteriales</taxon>
        <taxon>Sphingobacteriaceae</taxon>
        <taxon>Sphingobacterium</taxon>
    </lineage>
</organism>
<evidence type="ECO:0000313" key="1">
    <source>
        <dbReference type="EMBL" id="SPZ84238.1"/>
    </source>
</evidence>
<proteinExistence type="predicted"/>
<accession>A0A2X2IQG2</accession>
<gene>
    <name evidence="1" type="ORF">NCTC11343_00769</name>
</gene>
<sequence length="237" mass="28653">MNNQLYTIMIKKVSPQKASYGGMMFSHDFQLWYTYLKRRIEKGWRPEELSFLVGRPDHAYLDFEKMYQVRSFLTQESILLDRIYMSSCIEPMEFHRERYEVTEERLVRLHIEEDEVRWHYSIEIPWQFVSQKKSSIALQFEEWKAEKDVQLESDAMLHVRQKIEGLLGLEFFGHGAAPWQLFRKVKETGQVHLQIYPRHLKNVPYGLIQQNRLVVRNVEGRYSFYPVDRKEEHAKFN</sequence>
<evidence type="ECO:0000313" key="2">
    <source>
        <dbReference type="Proteomes" id="UP000251241"/>
    </source>
</evidence>
<dbReference type="Proteomes" id="UP000251241">
    <property type="component" value="Unassembled WGS sequence"/>
</dbReference>
<reference evidence="1 2" key="1">
    <citation type="submission" date="2018-06" db="EMBL/GenBank/DDBJ databases">
        <authorList>
            <consortium name="Pathogen Informatics"/>
            <person name="Doyle S."/>
        </authorList>
    </citation>
    <scope>NUCLEOTIDE SEQUENCE [LARGE SCALE GENOMIC DNA]</scope>
    <source>
        <strain evidence="1 2">NCTC11343</strain>
    </source>
</reference>
<dbReference type="EMBL" id="UAUU01000002">
    <property type="protein sequence ID" value="SPZ84238.1"/>
    <property type="molecule type" value="Genomic_DNA"/>
</dbReference>
<name>A0A2X2IQG2_SPHMU</name>
<protein>
    <submittedName>
        <fullName evidence="1">Uncharacterized protein</fullName>
    </submittedName>
</protein>